<dbReference type="OrthoDB" id="10251639at2759"/>
<dbReference type="SUPFAM" id="SSF57184">
    <property type="entry name" value="Growth factor receptor domain"/>
    <property type="match status" value="1"/>
</dbReference>
<evidence type="ECO:0000313" key="1">
    <source>
        <dbReference type="EMBL" id="CDW80471.1"/>
    </source>
</evidence>
<dbReference type="Gene3D" id="2.10.220.10">
    <property type="entry name" value="Hormone Receptor, Insulin-like Growth Factor Receptor 1, Chain A, domain 2"/>
    <property type="match status" value="1"/>
</dbReference>
<dbReference type="Proteomes" id="UP000039865">
    <property type="component" value="Unassembled WGS sequence"/>
</dbReference>
<dbReference type="InParanoid" id="A0A078AF64"/>
<accession>A0A078AF64</accession>
<keyword evidence="2" id="KW-1185">Reference proteome</keyword>
<protein>
    <submittedName>
        <fullName evidence="1">Uncharacterized protein</fullName>
    </submittedName>
</protein>
<dbReference type="InterPro" id="IPR009030">
    <property type="entry name" value="Growth_fac_rcpt_cys_sf"/>
</dbReference>
<dbReference type="AlphaFoldDB" id="A0A078AF64"/>
<gene>
    <name evidence="1" type="primary">Contig8330.g8880</name>
    <name evidence="1" type="ORF">STYLEM_9470</name>
</gene>
<sequence length="395" mass="44591">MLRRVIKGWLDCQTDFQCSSCLKEDISQCTDCNYPVNQKSVLSGDSLNPCSKLPLKFYFLGPQVASEFSQDIFCLIFDYQDQYNCIKCKDGYYINKNGLYNETASRFQDICSLQIQGQICLEADSYENCLICKYGYGLYLDEKGNQKCQNRNTLLPIQDQIIACEDGYVDKITGRCTAHCGLGRYGKMQFDSRGLIEASSCETCDEMCFECASQGECLSCKKGFYLYTGSSQKSTGICLQKSGSLDLTIYVDSTNDYYSEENLTGYTIDDAFLSLQSAFIKAYEYGAPFESAEITILLIAGKTHSMIRYDNNHLLPNAYDQNSQSTKIIIDSTDGSLVTVLYKLRDQFKFVVGAGLEIRNIGFNAFDSIFDSRQGFDLILLENSDYQCLKDHFQS</sequence>
<organism evidence="1 2">
    <name type="scientific">Stylonychia lemnae</name>
    <name type="common">Ciliate</name>
    <dbReference type="NCBI Taxonomy" id="5949"/>
    <lineage>
        <taxon>Eukaryota</taxon>
        <taxon>Sar</taxon>
        <taxon>Alveolata</taxon>
        <taxon>Ciliophora</taxon>
        <taxon>Intramacronucleata</taxon>
        <taxon>Spirotrichea</taxon>
        <taxon>Stichotrichia</taxon>
        <taxon>Sporadotrichida</taxon>
        <taxon>Oxytrichidae</taxon>
        <taxon>Stylonychinae</taxon>
        <taxon>Stylonychia</taxon>
    </lineage>
</organism>
<dbReference type="EMBL" id="CCKQ01009007">
    <property type="protein sequence ID" value="CDW80471.1"/>
    <property type="molecule type" value="Genomic_DNA"/>
</dbReference>
<evidence type="ECO:0000313" key="2">
    <source>
        <dbReference type="Proteomes" id="UP000039865"/>
    </source>
</evidence>
<reference evidence="1 2" key="1">
    <citation type="submission" date="2014-06" db="EMBL/GenBank/DDBJ databases">
        <authorList>
            <person name="Swart Estienne"/>
        </authorList>
    </citation>
    <scope>NUCLEOTIDE SEQUENCE [LARGE SCALE GENOMIC DNA]</scope>
    <source>
        <strain evidence="1 2">130c</strain>
    </source>
</reference>
<proteinExistence type="predicted"/>
<name>A0A078AF64_STYLE</name>